<dbReference type="InterPro" id="IPR028098">
    <property type="entry name" value="Glyco_trans_4-like_N"/>
</dbReference>
<reference evidence="6 7" key="1">
    <citation type="submission" date="2019-04" db="EMBL/GenBank/DDBJ databases">
        <authorList>
            <person name="Jiang L."/>
        </authorList>
    </citation>
    <scope>NUCLEOTIDE SEQUENCE [LARGE SCALE GENOMIC DNA]</scope>
    <source>
        <strain evidence="6 7">YIM 131853</strain>
    </source>
</reference>
<dbReference type="AlphaFoldDB" id="A0A4S4FU91"/>
<dbReference type="InterPro" id="IPR050194">
    <property type="entry name" value="Glycosyltransferase_grp1"/>
</dbReference>
<feature type="domain" description="Glycosyltransferase subfamily 4-like N-terminal" evidence="5">
    <location>
        <begin position="2"/>
        <end position="164"/>
    </location>
</feature>
<dbReference type="PANTHER" id="PTHR45947">
    <property type="entry name" value="SULFOQUINOVOSYL TRANSFERASE SQD2"/>
    <property type="match status" value="1"/>
</dbReference>
<evidence type="ECO:0000256" key="2">
    <source>
        <dbReference type="ARBA" id="ARBA00022676"/>
    </source>
</evidence>
<dbReference type="PANTHER" id="PTHR45947:SF3">
    <property type="entry name" value="SULFOQUINOVOSYL TRANSFERASE SQD2"/>
    <property type="match status" value="1"/>
</dbReference>
<feature type="domain" description="Glycosyl transferase family 1" evidence="4">
    <location>
        <begin position="183"/>
        <end position="333"/>
    </location>
</feature>
<evidence type="ECO:0000256" key="1">
    <source>
        <dbReference type="ARBA" id="ARBA00021292"/>
    </source>
</evidence>
<evidence type="ECO:0000256" key="3">
    <source>
        <dbReference type="ARBA" id="ARBA00022679"/>
    </source>
</evidence>
<dbReference type="Proteomes" id="UP000309133">
    <property type="component" value="Unassembled WGS sequence"/>
</dbReference>
<evidence type="ECO:0000259" key="4">
    <source>
        <dbReference type="Pfam" id="PF00534"/>
    </source>
</evidence>
<dbReference type="GO" id="GO:1901137">
    <property type="term" value="P:carbohydrate derivative biosynthetic process"/>
    <property type="evidence" value="ECO:0007669"/>
    <property type="project" value="UniProtKB-ARBA"/>
</dbReference>
<accession>A0A4S4FU91</accession>
<keyword evidence="7" id="KW-1185">Reference proteome</keyword>
<proteinExistence type="predicted"/>
<comment type="caution">
    <text evidence="6">The sequence shown here is derived from an EMBL/GenBank/DDBJ whole genome shotgun (WGS) entry which is preliminary data.</text>
</comment>
<keyword evidence="3 6" id="KW-0808">Transferase</keyword>
<dbReference type="GO" id="GO:0016758">
    <property type="term" value="F:hexosyltransferase activity"/>
    <property type="evidence" value="ECO:0007669"/>
    <property type="project" value="TreeGrafter"/>
</dbReference>
<dbReference type="CDD" id="cd03814">
    <property type="entry name" value="GT4-like"/>
    <property type="match status" value="1"/>
</dbReference>
<keyword evidence="2" id="KW-0328">Glycosyltransferase</keyword>
<dbReference type="Pfam" id="PF00534">
    <property type="entry name" value="Glycos_transf_1"/>
    <property type="match status" value="1"/>
</dbReference>
<dbReference type="InterPro" id="IPR001296">
    <property type="entry name" value="Glyco_trans_1"/>
</dbReference>
<dbReference type="OrthoDB" id="9802525at2"/>
<evidence type="ECO:0000259" key="5">
    <source>
        <dbReference type="Pfam" id="PF13439"/>
    </source>
</evidence>
<dbReference type="Pfam" id="PF13439">
    <property type="entry name" value="Glyco_transf_4"/>
    <property type="match status" value="1"/>
</dbReference>
<protein>
    <recommendedName>
        <fullName evidence="1">D-inositol 3-phosphate glycosyltransferase</fullName>
    </recommendedName>
</protein>
<evidence type="ECO:0000313" key="7">
    <source>
        <dbReference type="Proteomes" id="UP000309133"/>
    </source>
</evidence>
<dbReference type="EMBL" id="SSSM01000001">
    <property type="protein sequence ID" value="THG33562.1"/>
    <property type="molecule type" value="Genomic_DNA"/>
</dbReference>
<dbReference type="Gene3D" id="3.40.50.2000">
    <property type="entry name" value="Glycogen Phosphorylase B"/>
    <property type="match status" value="2"/>
</dbReference>
<gene>
    <name evidence="6" type="ORF">E6C64_00505</name>
</gene>
<evidence type="ECO:0000313" key="6">
    <source>
        <dbReference type="EMBL" id="THG33562.1"/>
    </source>
</evidence>
<sequence>MNGVTTSVRQALKHLRAQGHEAIVVCPKPAPKSFAGFEVVTTNSIPFQGFNLGVPGPRRVPNALERFAPDVVHVASPAWTIGRTALLGARQLGVPSIAVYQTDIPRYSRRFRNRLITQRAEQMMAELHNLATRNLVPSSSARADLIRFGVAERSLHQWGRGVDTIRFSPDRRDSDKVARLRESVLRGRRGPIVGYVGRLALEKQVERLDALTGLGASLVIVGDGPMRSTLEALLPADTAFLGELRGNRLADAYAALDIFVHTGTQETFGQTLQEAMATGIPVVAPAAGGPLDIVADGVTGFLYDPLDDAELTAVVAGLIEEPDLAREMGDRGRIAVEGRSWAAICDELIGHYRHAMAEVLQPA</sequence>
<organism evidence="6 7">
    <name type="scientific">Naasia lichenicola</name>
    <dbReference type="NCBI Taxonomy" id="2565933"/>
    <lineage>
        <taxon>Bacteria</taxon>
        <taxon>Bacillati</taxon>
        <taxon>Actinomycetota</taxon>
        <taxon>Actinomycetes</taxon>
        <taxon>Micrococcales</taxon>
        <taxon>Microbacteriaceae</taxon>
        <taxon>Naasia</taxon>
    </lineage>
</organism>
<dbReference type="SUPFAM" id="SSF53756">
    <property type="entry name" value="UDP-Glycosyltransferase/glycogen phosphorylase"/>
    <property type="match status" value="1"/>
</dbReference>
<name>A0A4S4FU91_9MICO</name>